<dbReference type="InterPro" id="IPR012338">
    <property type="entry name" value="Beta-lactam/transpept-like"/>
</dbReference>
<dbReference type="PANTHER" id="PTHR46825:SF8">
    <property type="entry name" value="BETA-LACTAMASE-RELATED"/>
    <property type="match status" value="1"/>
</dbReference>
<gene>
    <name evidence="3" type="ORF">KGQ19_42540</name>
</gene>
<evidence type="ECO:0000313" key="4">
    <source>
        <dbReference type="Proteomes" id="UP000730482"/>
    </source>
</evidence>
<dbReference type="EMBL" id="JAAFYZ010000264">
    <property type="protein sequence ID" value="MBS2553553.1"/>
    <property type="molecule type" value="Genomic_DNA"/>
</dbReference>
<dbReference type="InterPro" id="IPR050491">
    <property type="entry name" value="AmpC-like"/>
</dbReference>
<accession>A0ABS5L5C7</accession>
<evidence type="ECO:0000256" key="1">
    <source>
        <dbReference type="SAM" id="MobiDB-lite"/>
    </source>
</evidence>
<keyword evidence="4" id="KW-1185">Reference proteome</keyword>
<dbReference type="Pfam" id="PF00144">
    <property type="entry name" value="Beta-lactamase"/>
    <property type="match status" value="1"/>
</dbReference>
<organism evidence="3 4">
    <name type="scientific">Catenulispora pinistramenti</name>
    <dbReference type="NCBI Taxonomy" id="2705254"/>
    <lineage>
        <taxon>Bacteria</taxon>
        <taxon>Bacillati</taxon>
        <taxon>Actinomycetota</taxon>
        <taxon>Actinomycetes</taxon>
        <taxon>Catenulisporales</taxon>
        <taxon>Catenulisporaceae</taxon>
        <taxon>Catenulispora</taxon>
    </lineage>
</organism>
<feature type="region of interest" description="Disordered" evidence="1">
    <location>
        <begin position="1"/>
        <end position="22"/>
    </location>
</feature>
<protein>
    <submittedName>
        <fullName evidence="3">Beta-lactamase family protein</fullName>
    </submittedName>
</protein>
<sequence length="474" mass="51788">MTETTETPAAEQDIRDAADDGQDPALTARWQARLDELVAEHGVGASLGVLHHGRLVLEVASGWAHKGAKIEATPQTVFQVGSITKVWTATVAQMLAEDGLLNLDQPVAEVLPGLKLIDEDLTRNVTVRHLMTHSSGIDGDAFIDTGRGDDNLEKYAAVLADVALNHPLGVTMSYSNSAFILLGRVIEHVSGIQWDELMRQRLFRPLGLTHTGTLPEEALLHRAALGHLGNPLAPVPEWGLMRNAGPAGLIHSTPREVLTFAQFHLDGGLAPDGTRLLSEQATSAMQIPQVEVPDKWLLAAQVGLSWFLDEWDGERVYGHDGNTIGQSAFLRVLPDQELAVCLLTNGGDTLHLYHAVFQEIAREFGGVKMRQQVDPADPPLEFVPADYVGVYERASERLEVVERDGGLVLIHTMTGELAHLVQPEPLELPLRTFLPKVFLTRRPDLDAWMPVVFYEIPGGGEYLHFGARATPKVA</sequence>
<comment type="caution">
    <text evidence="3">The sequence shown here is derived from an EMBL/GenBank/DDBJ whole genome shotgun (WGS) entry which is preliminary data.</text>
</comment>
<dbReference type="RefSeq" id="WP_212020237.1">
    <property type="nucleotide sequence ID" value="NZ_JAAFYZ010000264.1"/>
</dbReference>
<evidence type="ECO:0000313" key="3">
    <source>
        <dbReference type="EMBL" id="MBS2553553.1"/>
    </source>
</evidence>
<dbReference type="InterPro" id="IPR001466">
    <property type="entry name" value="Beta-lactam-related"/>
</dbReference>
<dbReference type="Proteomes" id="UP000730482">
    <property type="component" value="Unassembled WGS sequence"/>
</dbReference>
<dbReference type="SUPFAM" id="SSF56601">
    <property type="entry name" value="beta-lactamase/transpeptidase-like"/>
    <property type="match status" value="1"/>
</dbReference>
<dbReference type="PANTHER" id="PTHR46825">
    <property type="entry name" value="D-ALANYL-D-ALANINE-CARBOXYPEPTIDASE/ENDOPEPTIDASE AMPH"/>
    <property type="match status" value="1"/>
</dbReference>
<name>A0ABS5L5C7_9ACTN</name>
<evidence type="ECO:0000259" key="2">
    <source>
        <dbReference type="Pfam" id="PF00144"/>
    </source>
</evidence>
<dbReference type="Gene3D" id="3.40.710.10">
    <property type="entry name" value="DD-peptidase/beta-lactamase superfamily"/>
    <property type="match status" value="1"/>
</dbReference>
<proteinExistence type="predicted"/>
<reference evidence="3 4" key="1">
    <citation type="submission" date="2020-02" db="EMBL/GenBank/DDBJ databases">
        <title>Acidophilic actinobacteria isolated from forest soil.</title>
        <authorList>
            <person name="Golinska P."/>
        </authorList>
    </citation>
    <scope>NUCLEOTIDE SEQUENCE [LARGE SCALE GENOMIC DNA]</scope>
    <source>
        <strain evidence="3 4">NL8</strain>
    </source>
</reference>
<feature type="domain" description="Beta-lactamase-related" evidence="2">
    <location>
        <begin position="33"/>
        <end position="349"/>
    </location>
</feature>